<dbReference type="AlphaFoldDB" id="L9KK88"/>
<accession>L9KK88</accession>
<keyword evidence="3" id="KW-1185">Reference proteome</keyword>
<dbReference type="Proteomes" id="UP000011518">
    <property type="component" value="Unassembled WGS sequence"/>
</dbReference>
<evidence type="ECO:0000313" key="2">
    <source>
        <dbReference type="EMBL" id="ELW63158.1"/>
    </source>
</evidence>
<name>L9KK88_TUPCH</name>
<protein>
    <submittedName>
        <fullName evidence="2">Uncharacterized protein</fullName>
    </submittedName>
</protein>
<organism evidence="2 3">
    <name type="scientific">Tupaia chinensis</name>
    <name type="common">Chinese tree shrew</name>
    <name type="synonym">Tupaia belangeri chinensis</name>
    <dbReference type="NCBI Taxonomy" id="246437"/>
    <lineage>
        <taxon>Eukaryota</taxon>
        <taxon>Metazoa</taxon>
        <taxon>Chordata</taxon>
        <taxon>Craniata</taxon>
        <taxon>Vertebrata</taxon>
        <taxon>Euteleostomi</taxon>
        <taxon>Mammalia</taxon>
        <taxon>Eutheria</taxon>
        <taxon>Euarchontoglires</taxon>
        <taxon>Scandentia</taxon>
        <taxon>Tupaiidae</taxon>
        <taxon>Tupaia</taxon>
    </lineage>
</organism>
<feature type="region of interest" description="Disordered" evidence="1">
    <location>
        <begin position="52"/>
        <end position="83"/>
    </location>
</feature>
<reference evidence="3" key="1">
    <citation type="submission" date="2012-07" db="EMBL/GenBank/DDBJ databases">
        <title>Genome of the Chinese tree shrew, a rising model animal genetically related to primates.</title>
        <authorList>
            <person name="Zhang G."/>
            <person name="Fan Y."/>
            <person name="Yao Y."/>
            <person name="Huang Z."/>
        </authorList>
    </citation>
    <scope>NUCLEOTIDE SEQUENCE [LARGE SCALE GENOMIC DNA]</scope>
</reference>
<gene>
    <name evidence="2" type="ORF">TREES_T100010764</name>
</gene>
<dbReference type="EMBL" id="KB320791">
    <property type="protein sequence ID" value="ELW63158.1"/>
    <property type="molecule type" value="Genomic_DNA"/>
</dbReference>
<evidence type="ECO:0000313" key="3">
    <source>
        <dbReference type="Proteomes" id="UP000011518"/>
    </source>
</evidence>
<dbReference type="InParanoid" id="L9KK88"/>
<reference evidence="3" key="2">
    <citation type="journal article" date="2013" name="Nat. Commun.">
        <title>Genome of the Chinese tree shrew.</title>
        <authorList>
            <person name="Fan Y."/>
            <person name="Huang Z.Y."/>
            <person name="Cao C.C."/>
            <person name="Chen C.S."/>
            <person name="Chen Y.X."/>
            <person name="Fan D.D."/>
            <person name="He J."/>
            <person name="Hou H.L."/>
            <person name="Hu L."/>
            <person name="Hu X.T."/>
            <person name="Jiang X.T."/>
            <person name="Lai R."/>
            <person name="Lang Y.S."/>
            <person name="Liang B."/>
            <person name="Liao S.G."/>
            <person name="Mu D."/>
            <person name="Ma Y.Y."/>
            <person name="Niu Y.Y."/>
            <person name="Sun X.Q."/>
            <person name="Xia J.Q."/>
            <person name="Xiao J."/>
            <person name="Xiong Z.Q."/>
            <person name="Xu L."/>
            <person name="Yang L."/>
            <person name="Zhang Y."/>
            <person name="Zhao W."/>
            <person name="Zhao X.D."/>
            <person name="Zheng Y.T."/>
            <person name="Zhou J.M."/>
            <person name="Zhu Y.B."/>
            <person name="Zhang G.J."/>
            <person name="Wang J."/>
            <person name="Yao Y.G."/>
        </authorList>
    </citation>
    <scope>NUCLEOTIDE SEQUENCE [LARGE SCALE GENOMIC DNA]</scope>
</reference>
<evidence type="ECO:0000256" key="1">
    <source>
        <dbReference type="SAM" id="MobiDB-lite"/>
    </source>
</evidence>
<proteinExistence type="predicted"/>
<sequence length="83" mass="9018">MNLIKADDNKKLGEWPRVPLSLKPPPSVYSSVFPALRYRQFHSSQLPFNPCSSFGGRAPRPARIPSPDPALSSALGFAGPEQA</sequence>